<dbReference type="Proteomes" id="UP000290889">
    <property type="component" value="Chromosome"/>
</dbReference>
<organism evidence="3 4">
    <name type="scientific">Muriicola soli</name>
    <dbReference type="NCBI Taxonomy" id="2507538"/>
    <lineage>
        <taxon>Bacteria</taxon>
        <taxon>Pseudomonadati</taxon>
        <taxon>Bacteroidota</taxon>
        <taxon>Flavobacteriia</taxon>
        <taxon>Flavobacteriales</taxon>
        <taxon>Flavobacteriaceae</taxon>
        <taxon>Muriicola</taxon>
    </lineage>
</organism>
<dbReference type="InterPro" id="IPR011765">
    <property type="entry name" value="Pept_M16_N"/>
</dbReference>
<dbReference type="AlphaFoldDB" id="A0A411ECC0"/>
<feature type="domain" description="Peptidase M16 C-terminal" evidence="2">
    <location>
        <begin position="198"/>
        <end position="376"/>
    </location>
</feature>
<sequence length="692" mass="76184">MKRIIYTLIIAFITVSVTAQIDRSKMPEPGPAPEINLEDPQQFELANGLKVMVVENHKLPRVSMQLTLDNPPILEGDKAGVSSLTGALLGNGSTSIPKDEFNEEVDFLGASISFGSQSAFASSLSKYFPRILELMADAAINPNFTQEEFDKEKDKLITGLKTQEKDVSAIAGRVQRALAYGTDHPYGEFTTEETVNNVSLLDVNRFYESYFVPANAYLVVIGDVEFDQVKELVTEAFTPWTKAAPPSLSFSKPLDAQYTQINFVDVPNAVQSEITVQNLVDLKMKDEDYLPAIVANQILGGGGEARLFLNLREDKGYTYGSYSRIGDNKYVPARFSASASVRNVVTDSSVVELLSEIDRIAKEPVSAKELANTKAKYVGNFVMALERPSTIARYALNIETEDLPSDFYKTYLERINAITIEDVQAAASKYFSANNARVVVAGKGSEVLENLEKVTFNGKSVPIKYFDKYANETEKPDYEASVPEGVTVQSVIDKYFEAIGGKDNVAAIESLKLVYEGSAMGATIKVEEKKTADKYAQTTFMNNAPMMGVIAKGDELYMKQGANKTPLPPDLQQDMKSSMGIFPEQKIATNPDAKIGGTEMLDGKEVIKIEVPGKVVQATYYYDVESGLKVKEASVTSMNGQTQNQESMLMDYQEFDGIKFPTLKTSNLGPQTIEVRLLEAVINYSVTEADFE</sequence>
<evidence type="ECO:0000259" key="2">
    <source>
        <dbReference type="Pfam" id="PF05193"/>
    </source>
</evidence>
<proteinExistence type="predicted"/>
<dbReference type="GO" id="GO:0046872">
    <property type="term" value="F:metal ion binding"/>
    <property type="evidence" value="ECO:0007669"/>
    <property type="project" value="InterPro"/>
</dbReference>
<dbReference type="Gene3D" id="3.30.830.10">
    <property type="entry name" value="Metalloenzyme, LuxS/M16 peptidase-like"/>
    <property type="match status" value="2"/>
</dbReference>
<dbReference type="SUPFAM" id="SSF63411">
    <property type="entry name" value="LuxS/MPP-like metallohydrolase"/>
    <property type="match status" value="2"/>
</dbReference>
<accession>A0A411ECC0</accession>
<keyword evidence="4" id="KW-1185">Reference proteome</keyword>
<name>A0A411ECC0_9FLAO</name>
<dbReference type="PANTHER" id="PTHR11851:SF224">
    <property type="entry name" value="PROCESSING PROTEASE"/>
    <property type="match status" value="1"/>
</dbReference>
<evidence type="ECO:0000313" key="3">
    <source>
        <dbReference type="EMBL" id="QBA65147.1"/>
    </source>
</evidence>
<dbReference type="Pfam" id="PF00675">
    <property type="entry name" value="Peptidase_M16"/>
    <property type="match status" value="1"/>
</dbReference>
<dbReference type="OrthoDB" id="9811314at2"/>
<feature type="domain" description="Peptidase M16 N-terminal" evidence="1">
    <location>
        <begin position="58"/>
        <end position="166"/>
    </location>
</feature>
<gene>
    <name evidence="3" type="ORF">EQY75_11775</name>
</gene>
<dbReference type="InterPro" id="IPR050361">
    <property type="entry name" value="MPP/UQCRC_Complex"/>
</dbReference>
<dbReference type="InterPro" id="IPR007863">
    <property type="entry name" value="Peptidase_M16_C"/>
</dbReference>
<dbReference type="KEGG" id="mur:EQY75_11775"/>
<dbReference type="InterPro" id="IPR011249">
    <property type="entry name" value="Metalloenz_LuxS/M16"/>
</dbReference>
<dbReference type="Pfam" id="PF05193">
    <property type="entry name" value="Peptidase_M16_C"/>
    <property type="match status" value="1"/>
</dbReference>
<reference evidence="3 4" key="1">
    <citation type="submission" date="2019-01" db="EMBL/GenBank/DDBJ databases">
        <title>Muriicola soli sp. nov., isolated from soil.</title>
        <authorList>
            <person name="Kang H.J."/>
            <person name="Kim S.B."/>
        </authorList>
    </citation>
    <scope>NUCLEOTIDE SEQUENCE [LARGE SCALE GENOMIC DNA]</scope>
    <source>
        <strain evidence="3 4">MMS17-SY002</strain>
    </source>
</reference>
<protein>
    <submittedName>
        <fullName evidence="3">Insulinase family protein</fullName>
    </submittedName>
</protein>
<evidence type="ECO:0000313" key="4">
    <source>
        <dbReference type="Proteomes" id="UP000290889"/>
    </source>
</evidence>
<dbReference type="RefSeq" id="WP_129606102.1">
    <property type="nucleotide sequence ID" value="NZ_CP035544.1"/>
</dbReference>
<evidence type="ECO:0000259" key="1">
    <source>
        <dbReference type="Pfam" id="PF00675"/>
    </source>
</evidence>
<dbReference type="EMBL" id="CP035544">
    <property type="protein sequence ID" value="QBA65147.1"/>
    <property type="molecule type" value="Genomic_DNA"/>
</dbReference>
<dbReference type="PANTHER" id="PTHR11851">
    <property type="entry name" value="METALLOPROTEASE"/>
    <property type="match status" value="1"/>
</dbReference>